<organism evidence="1 2">
    <name type="scientific">Pangasianodon gigas</name>
    <name type="common">Mekong giant catfish</name>
    <name type="synonym">Pangasius gigas</name>
    <dbReference type="NCBI Taxonomy" id="30993"/>
    <lineage>
        <taxon>Eukaryota</taxon>
        <taxon>Metazoa</taxon>
        <taxon>Chordata</taxon>
        <taxon>Craniata</taxon>
        <taxon>Vertebrata</taxon>
        <taxon>Euteleostomi</taxon>
        <taxon>Actinopterygii</taxon>
        <taxon>Neopterygii</taxon>
        <taxon>Teleostei</taxon>
        <taxon>Ostariophysi</taxon>
        <taxon>Siluriformes</taxon>
        <taxon>Pangasiidae</taxon>
        <taxon>Pangasianodon</taxon>
    </lineage>
</organism>
<dbReference type="EMBL" id="CM040458">
    <property type="protein sequence ID" value="MCI4378337.1"/>
    <property type="molecule type" value="Genomic_DNA"/>
</dbReference>
<protein>
    <submittedName>
        <fullName evidence="1">Uncharacterized protein</fullName>
    </submittedName>
</protein>
<comment type="caution">
    <text evidence="1">The sequence shown here is derived from an EMBL/GenBank/DDBJ whole genome shotgun (WGS) entry which is preliminary data.</text>
</comment>
<sequence>MPQSAPLASLLNSKYSCSAGEHSMTLSSLHQHRSAALLTSTAGRVIQLTALVGARGLEKTVI</sequence>
<dbReference type="Proteomes" id="UP000829447">
    <property type="component" value="Linkage Group LG5"/>
</dbReference>
<accession>A0ACC5WH12</accession>
<proteinExistence type="predicted"/>
<evidence type="ECO:0000313" key="2">
    <source>
        <dbReference type="Proteomes" id="UP000829447"/>
    </source>
</evidence>
<reference evidence="1 2" key="1">
    <citation type="journal article" date="2022" name="bioRxiv">
        <title>An ancient truncated duplication of the anti-Mullerian hormone receptor type 2 gene is a potential conserved master sex determinant in the Pangasiidae catfish family.</title>
        <authorList>
            <person name="Wen M."/>
            <person name="Pan Q."/>
            <person name="Jouanno E."/>
            <person name="Montfort J."/>
            <person name="Zahm M."/>
            <person name="Cabau C."/>
            <person name="Klopp C."/>
            <person name="Iampietro C."/>
            <person name="Roques C."/>
            <person name="Bouchez O."/>
            <person name="Castinel A."/>
            <person name="Donnadieu C."/>
            <person name="Parrinello H."/>
            <person name="Poncet C."/>
            <person name="Belmonte E."/>
            <person name="Gautier V."/>
            <person name="Avarre J.-C."/>
            <person name="Dugue R."/>
            <person name="Gustiano R."/>
            <person name="Ha T.T.T."/>
            <person name="Campet M."/>
            <person name="Sriphairoj K."/>
            <person name="Ribolli J."/>
            <person name="de Almeida F.L."/>
            <person name="Desvignes T."/>
            <person name="Postlethwait J.H."/>
            <person name="Bucao C.F."/>
            <person name="Robinson-Rechavi M."/>
            <person name="Bobe J."/>
            <person name="Herpin A."/>
            <person name="Guiguen Y."/>
        </authorList>
    </citation>
    <scope>NUCLEOTIDE SEQUENCE [LARGE SCALE GENOMIC DNA]</scope>
    <source>
        <strain evidence="1">YG-Dec2019</strain>
    </source>
</reference>
<name>A0ACC5WH12_PANGG</name>
<evidence type="ECO:0000313" key="1">
    <source>
        <dbReference type="EMBL" id="MCI4378337.1"/>
    </source>
</evidence>
<keyword evidence="2" id="KW-1185">Reference proteome</keyword>
<gene>
    <name evidence="1" type="ORF">PGIGA_G00214720</name>
</gene>